<reference evidence="2" key="2">
    <citation type="submission" date="2025-09" db="UniProtKB">
        <authorList>
            <consortium name="Ensembl"/>
        </authorList>
    </citation>
    <scope>IDENTIFICATION</scope>
</reference>
<sequence length="145" mass="16485">MLVRLVSNSLPLVICPAAASQSVGITGVSHRARVFCCCLFVFVLFCFVLCFLETKSCSVTQAGVQWHDLSSVQPLPPGFQRFSCVSLPGNWDYRRTPPRLADFCIFRGFRPRWPGWSRAPDLRRSARLGLPKRWNHRCKPPHRAL</sequence>
<dbReference type="PANTHER" id="PTHR46254">
    <property type="entry name" value="PROTEIN GVQW1-RELATED"/>
    <property type="match status" value="1"/>
</dbReference>
<dbReference type="AlphaFoldDB" id="A0A7N9CFN5"/>
<keyword evidence="1" id="KW-0812">Transmembrane</keyword>
<dbReference type="GeneTree" id="ENSGT00940000161627"/>
<evidence type="ECO:0000313" key="2">
    <source>
        <dbReference type="Ensembl" id="ENSMFAP00000051200.1"/>
    </source>
</evidence>
<evidence type="ECO:0000313" key="3">
    <source>
        <dbReference type="Proteomes" id="UP000233100"/>
    </source>
</evidence>
<name>A0A7N9CFN5_MACFA</name>
<organism evidence="2 3">
    <name type="scientific">Macaca fascicularis</name>
    <name type="common">Crab-eating macaque</name>
    <name type="synonym">Cynomolgus monkey</name>
    <dbReference type="NCBI Taxonomy" id="9541"/>
    <lineage>
        <taxon>Eukaryota</taxon>
        <taxon>Metazoa</taxon>
        <taxon>Chordata</taxon>
        <taxon>Craniata</taxon>
        <taxon>Vertebrata</taxon>
        <taxon>Euteleostomi</taxon>
        <taxon>Mammalia</taxon>
        <taxon>Eutheria</taxon>
        <taxon>Euarchontoglires</taxon>
        <taxon>Primates</taxon>
        <taxon>Haplorrhini</taxon>
        <taxon>Catarrhini</taxon>
        <taxon>Cercopithecidae</taxon>
        <taxon>Cercopithecinae</taxon>
        <taxon>Macaca</taxon>
    </lineage>
</organism>
<keyword evidence="1" id="KW-1133">Transmembrane helix</keyword>
<evidence type="ECO:0000256" key="1">
    <source>
        <dbReference type="SAM" id="Phobius"/>
    </source>
</evidence>
<dbReference type="Proteomes" id="UP000233100">
    <property type="component" value="Unplaced"/>
</dbReference>
<dbReference type="Ensembl" id="ENSMFAT00000075909.1">
    <property type="protein sequence ID" value="ENSMFAP00000051200.1"/>
    <property type="gene ID" value="ENSMFAG00000054121.1"/>
</dbReference>
<protein>
    <submittedName>
        <fullName evidence="2">Uncharacterized protein</fullName>
    </submittedName>
</protein>
<keyword evidence="1" id="KW-0472">Membrane</keyword>
<keyword evidence="3" id="KW-1185">Reference proteome</keyword>
<dbReference type="PANTHER" id="PTHR46254:SF12">
    <property type="entry name" value="RNA BINDING MOTIF SINGLE STRANDED INTERACTING PROTEIN 2"/>
    <property type="match status" value="1"/>
</dbReference>
<proteinExistence type="predicted"/>
<reference evidence="2" key="1">
    <citation type="submission" date="2025-08" db="UniProtKB">
        <authorList>
            <consortium name="Ensembl"/>
        </authorList>
    </citation>
    <scope>IDENTIFICATION</scope>
</reference>
<feature type="transmembrane region" description="Helical" evidence="1">
    <location>
        <begin position="32"/>
        <end position="52"/>
    </location>
</feature>
<accession>A0A7N9CFN5</accession>